<evidence type="ECO:0000313" key="4">
    <source>
        <dbReference type="EMBL" id="GAA4253587.1"/>
    </source>
</evidence>
<evidence type="ECO:0000256" key="3">
    <source>
        <dbReference type="ARBA" id="ARBA00035643"/>
    </source>
</evidence>
<protein>
    <submittedName>
        <fullName evidence="4">GvpL/GvpF family gas vesicle protein</fullName>
    </submittedName>
</protein>
<evidence type="ECO:0000313" key="5">
    <source>
        <dbReference type="Proteomes" id="UP001500620"/>
    </source>
</evidence>
<dbReference type="InterPro" id="IPR009430">
    <property type="entry name" value="GvpL/GvpF"/>
</dbReference>
<reference evidence="5" key="1">
    <citation type="journal article" date="2019" name="Int. J. Syst. Evol. Microbiol.">
        <title>The Global Catalogue of Microorganisms (GCM) 10K type strain sequencing project: providing services to taxonomists for standard genome sequencing and annotation.</title>
        <authorList>
            <consortium name="The Broad Institute Genomics Platform"/>
            <consortium name="The Broad Institute Genome Sequencing Center for Infectious Disease"/>
            <person name="Wu L."/>
            <person name="Ma J."/>
        </authorList>
    </citation>
    <scope>NUCLEOTIDE SEQUENCE [LARGE SCALE GENOMIC DNA]</scope>
    <source>
        <strain evidence="5">JCM 17441</strain>
    </source>
</reference>
<keyword evidence="5" id="KW-1185">Reference proteome</keyword>
<accession>A0ABP8DDY3</accession>
<evidence type="ECO:0000256" key="2">
    <source>
        <dbReference type="ARBA" id="ARBA00035108"/>
    </source>
</evidence>
<comment type="similarity">
    <text evidence="3">Belongs to the gas vesicle GvpF/GvpL family.</text>
</comment>
<proteinExistence type="inferred from homology"/>
<keyword evidence="1" id="KW-0304">Gas vesicle</keyword>
<dbReference type="PANTHER" id="PTHR36852">
    <property type="entry name" value="PROTEIN GVPL 2"/>
    <property type="match status" value="1"/>
</dbReference>
<comment type="subcellular location">
    <subcellularLocation>
        <location evidence="2">Gas vesicle</location>
    </subcellularLocation>
</comment>
<evidence type="ECO:0000256" key="1">
    <source>
        <dbReference type="ARBA" id="ARBA00022987"/>
    </source>
</evidence>
<dbReference type="EMBL" id="BAABAT010000016">
    <property type="protein sequence ID" value="GAA4253587.1"/>
    <property type="molecule type" value="Genomic_DNA"/>
</dbReference>
<dbReference type="Pfam" id="PF06386">
    <property type="entry name" value="GvpL_GvpF"/>
    <property type="match status" value="1"/>
</dbReference>
<comment type="caution">
    <text evidence="4">The sequence shown here is derived from an EMBL/GenBank/DDBJ whole genome shotgun (WGS) entry which is preliminary data.</text>
</comment>
<name>A0ABP8DDY3_9ACTN</name>
<dbReference type="RefSeq" id="WP_345130640.1">
    <property type="nucleotide sequence ID" value="NZ_BAABAT010000016.1"/>
</dbReference>
<dbReference type="Proteomes" id="UP001500620">
    <property type="component" value="Unassembled WGS sequence"/>
</dbReference>
<gene>
    <name evidence="4" type="ORF">GCM10022255_054980</name>
</gene>
<sequence>MPTATGIYVYGIVPADVETEPEARGVGEDAARISVVRHDRIGALVSEIPLDRPLGTPDDLLAHERLLDAVAGVVPVLPMRFGAVLTDRQATVDELLAPHHDEFDTALRELEGLAEYLINARYVQDAILREVLAEDPELERRRAALRGRPDEETHAERIALGEAIGGAVDVHRDVDASAIAEALVPVVADLVMRPPPGEFDVAAVAVLAETGREKELVHAVQELARRWAGRVEVRLLGPVAPYDFTAEPRPEE</sequence>
<organism evidence="4 5">
    <name type="scientific">Dactylosporangium darangshiense</name>
    <dbReference type="NCBI Taxonomy" id="579108"/>
    <lineage>
        <taxon>Bacteria</taxon>
        <taxon>Bacillati</taxon>
        <taxon>Actinomycetota</taxon>
        <taxon>Actinomycetes</taxon>
        <taxon>Micromonosporales</taxon>
        <taxon>Micromonosporaceae</taxon>
        <taxon>Dactylosporangium</taxon>
    </lineage>
</organism>
<dbReference type="PANTHER" id="PTHR36852:SF1">
    <property type="entry name" value="PROTEIN GVPL 2"/>
    <property type="match status" value="1"/>
</dbReference>